<dbReference type="Proteomes" id="UP000805649">
    <property type="component" value="Unassembled WGS sequence"/>
</dbReference>
<comment type="caution">
    <text evidence="1">The sequence shown here is derived from an EMBL/GenBank/DDBJ whole genome shotgun (WGS) entry which is preliminary data.</text>
</comment>
<protein>
    <submittedName>
        <fullName evidence="1">Thioesterase domain containing protein</fullName>
    </submittedName>
</protein>
<keyword evidence="2" id="KW-1185">Reference proteome</keyword>
<reference evidence="1 2" key="1">
    <citation type="journal article" date="2020" name="Phytopathology">
        <title>Genome Sequence Resources of Colletotrichum truncatum, C. plurivorum, C. musicola, and C. sojae: Four Species Pathogenic to Soybean (Glycine max).</title>
        <authorList>
            <person name="Rogerio F."/>
            <person name="Boufleur T.R."/>
            <person name="Ciampi-Guillardi M."/>
            <person name="Sukno S.A."/>
            <person name="Thon M.R."/>
            <person name="Massola Junior N.S."/>
            <person name="Baroncelli R."/>
        </authorList>
    </citation>
    <scope>NUCLEOTIDE SEQUENCE [LARGE SCALE GENOMIC DNA]</scope>
    <source>
        <strain evidence="1 2">CMES1059</strain>
    </source>
</reference>
<name>A0ACC3YLV5_COLTU</name>
<gene>
    <name evidence="1" type="ORF">CTRU02_211853</name>
</gene>
<accession>A0ACC3YLV5</accession>
<evidence type="ECO:0000313" key="2">
    <source>
        <dbReference type="Proteomes" id="UP000805649"/>
    </source>
</evidence>
<proteinExistence type="predicted"/>
<dbReference type="EMBL" id="VUJX02000008">
    <property type="protein sequence ID" value="KAL0932890.1"/>
    <property type="molecule type" value="Genomic_DNA"/>
</dbReference>
<evidence type="ECO:0000313" key="1">
    <source>
        <dbReference type="EMBL" id="KAL0932890.1"/>
    </source>
</evidence>
<organism evidence="1 2">
    <name type="scientific">Colletotrichum truncatum</name>
    <name type="common">Anthracnose fungus</name>
    <name type="synonym">Colletotrichum capsici</name>
    <dbReference type="NCBI Taxonomy" id="5467"/>
    <lineage>
        <taxon>Eukaryota</taxon>
        <taxon>Fungi</taxon>
        <taxon>Dikarya</taxon>
        <taxon>Ascomycota</taxon>
        <taxon>Pezizomycotina</taxon>
        <taxon>Sordariomycetes</taxon>
        <taxon>Hypocreomycetidae</taxon>
        <taxon>Glomerellales</taxon>
        <taxon>Glomerellaceae</taxon>
        <taxon>Colletotrichum</taxon>
        <taxon>Colletotrichum truncatum species complex</taxon>
    </lineage>
</organism>
<sequence length="319" mass="35205">MVVVTYQKECDVIQPALPGIQHATPLFLFHDGGGTTFAYHCLHSLNRAVFAIGNPHFQSGTAWDGGIPEMARVYLRMIRNTIASADYPTMAPYSVAADGSKKWKILLGGWSLGGLTSIEVARLVNTGGNELGLSEDSGGVEVEIVGLVMIDSIYPVWPANSDLKIGIWMDGDEPEAKNQRLAKRAMKVAGNMVKAWRMPRCGAAFRNAMDHLESDGGEEVYRSFYGTRKEKETPEVIWDRPPRAVLVRATESIEMPPGETSATDVYRGDQKLGWDGYCPGFVEKVLPTKGNHFNMFAWEHIDEITARVVEACRIIENGN</sequence>